<dbReference type="EMBL" id="CP045890">
    <property type="protein sequence ID" value="QQP56554.1"/>
    <property type="molecule type" value="Genomic_DNA"/>
</dbReference>
<proteinExistence type="predicted"/>
<name>A0A7T8QVF1_CALRO</name>
<feature type="non-terminal residue" evidence="1">
    <location>
        <position position="78"/>
    </location>
</feature>
<evidence type="ECO:0000313" key="2">
    <source>
        <dbReference type="Proteomes" id="UP000595437"/>
    </source>
</evidence>
<protein>
    <submittedName>
        <fullName evidence="1">Limkainb1like</fullName>
    </submittedName>
</protein>
<evidence type="ECO:0000313" key="1">
    <source>
        <dbReference type="EMBL" id="QQP56554.1"/>
    </source>
</evidence>
<reference evidence="2" key="1">
    <citation type="submission" date="2021-01" db="EMBL/GenBank/DDBJ databases">
        <title>Caligus Genome Assembly.</title>
        <authorList>
            <person name="Gallardo-Escarate C."/>
        </authorList>
    </citation>
    <scope>NUCLEOTIDE SEQUENCE [LARGE SCALE GENOMIC DNA]</scope>
</reference>
<dbReference type="AlphaFoldDB" id="A0A7T8QVF1"/>
<sequence length="78" mass="8918">MEPMSDAPMINFSPNFCPLHCTRDIARDWIAKEVDSPLPYEYANTFKGMPEERVVATSGEADMEDKDLNKWTLHSNDP</sequence>
<dbReference type="Proteomes" id="UP000595437">
    <property type="component" value="Chromosome 1"/>
</dbReference>
<accession>A0A7T8QVF1</accession>
<keyword evidence="2" id="KW-1185">Reference proteome</keyword>
<gene>
    <name evidence="1" type="ORF">FKW44_001251</name>
</gene>
<organism evidence="1 2">
    <name type="scientific">Caligus rogercresseyi</name>
    <name type="common">Sea louse</name>
    <dbReference type="NCBI Taxonomy" id="217165"/>
    <lineage>
        <taxon>Eukaryota</taxon>
        <taxon>Metazoa</taxon>
        <taxon>Ecdysozoa</taxon>
        <taxon>Arthropoda</taxon>
        <taxon>Crustacea</taxon>
        <taxon>Multicrustacea</taxon>
        <taxon>Hexanauplia</taxon>
        <taxon>Copepoda</taxon>
        <taxon>Siphonostomatoida</taxon>
        <taxon>Caligidae</taxon>
        <taxon>Caligus</taxon>
    </lineage>
</organism>